<keyword evidence="1 2" id="KW-0808">Transferase</keyword>
<dbReference type="Gene3D" id="3.40.50.2000">
    <property type="entry name" value="Glycogen Phosphorylase B"/>
    <property type="match status" value="2"/>
</dbReference>
<evidence type="ECO:0000313" key="3">
    <source>
        <dbReference type="Proteomes" id="UP000054144"/>
    </source>
</evidence>
<proteinExistence type="predicted"/>
<name>A0A0D7A9Q7_9AGAR</name>
<dbReference type="SUPFAM" id="SSF53756">
    <property type="entry name" value="UDP-Glycosyltransferase/glycogen phosphorylase"/>
    <property type="match status" value="1"/>
</dbReference>
<protein>
    <submittedName>
        <fullName evidence="2">UDP-Glycosyltransferase/glycogen phosphorylase</fullName>
    </submittedName>
</protein>
<accession>A0A0D7A9Q7</accession>
<dbReference type="AlphaFoldDB" id="A0A0D7A9Q7"/>
<dbReference type="PANTHER" id="PTHR48045:SF34">
    <property type="entry name" value="ISOFLAVONE 7-O-GLUCOSYLTRANSFERASE 1-LIKE"/>
    <property type="match status" value="1"/>
</dbReference>
<sequence>MVRANPPAHFVFGTSPLLGHTRPIFSLAVNLLEEHPDLHATIIGTGTTSPVFSPPFEREIALANLNADMRSRLHVVLLGEGECPDNLSQIQSLFTHLPGFLNKLVEGKYAPDPDGEPLQPPTLAVIDGVINPFIDVSKDVIARSSRPYHRLPVLIVVPTDTLTQYLYWCPNEQFPDGYWPMLYDRAKKATGKDDVEDIDLRREVYKLWNDRSPVVIDIFGFPKMFHYEILPQSESIPHSEASFNFAFPDMSIKNHYAIQKADGVLLPWSPALCPGLGEHMTRKFHIPHLQMGPQFRSNWWKDGIDDQVRELFPQDHDILAFLDRCKDEYGSKSVLYVSFGTLFAPSERPELLTTLVDTLLESDPPLPFLFAGGYAQHFIPDSLRERVFRSKHGKLVTTFVPQQAVLKHEATGWFLSHAGSNSTNESILNGIPMILWPFTIDQPIIAAQLSLIHRVAFELLEVRTGPNRGQAPYRRQDKPISGKLEDVAAEMRDLWVKIRGQEGAEMRERVLHLRDRMREDWSHGGAKKAIQSFSQFLQPTSKVTISFEHAANHAAKHLH</sequence>
<dbReference type="Pfam" id="PF00201">
    <property type="entry name" value="UDPGT"/>
    <property type="match status" value="1"/>
</dbReference>
<dbReference type="PANTHER" id="PTHR48045">
    <property type="entry name" value="UDP-GLYCOSYLTRANSFERASE 72B1"/>
    <property type="match status" value="1"/>
</dbReference>
<dbReference type="InterPro" id="IPR002213">
    <property type="entry name" value="UDP_glucos_trans"/>
</dbReference>
<organism evidence="2 3">
    <name type="scientific">Fistulina hepatica ATCC 64428</name>
    <dbReference type="NCBI Taxonomy" id="1128425"/>
    <lineage>
        <taxon>Eukaryota</taxon>
        <taxon>Fungi</taxon>
        <taxon>Dikarya</taxon>
        <taxon>Basidiomycota</taxon>
        <taxon>Agaricomycotina</taxon>
        <taxon>Agaricomycetes</taxon>
        <taxon>Agaricomycetidae</taxon>
        <taxon>Agaricales</taxon>
        <taxon>Fistulinaceae</taxon>
        <taxon>Fistulina</taxon>
    </lineage>
</organism>
<dbReference type="EMBL" id="KN881931">
    <property type="protein sequence ID" value="KIY47558.1"/>
    <property type="molecule type" value="Genomic_DNA"/>
</dbReference>
<gene>
    <name evidence="2" type="ORF">FISHEDRAFT_74491</name>
</gene>
<dbReference type="GO" id="GO:0008194">
    <property type="term" value="F:UDP-glycosyltransferase activity"/>
    <property type="evidence" value="ECO:0007669"/>
    <property type="project" value="InterPro"/>
</dbReference>
<keyword evidence="3" id="KW-1185">Reference proteome</keyword>
<evidence type="ECO:0000313" key="2">
    <source>
        <dbReference type="EMBL" id="KIY47558.1"/>
    </source>
</evidence>
<dbReference type="Proteomes" id="UP000054144">
    <property type="component" value="Unassembled WGS sequence"/>
</dbReference>
<evidence type="ECO:0000256" key="1">
    <source>
        <dbReference type="ARBA" id="ARBA00022679"/>
    </source>
</evidence>
<dbReference type="OrthoDB" id="5835829at2759"/>
<reference evidence="2 3" key="1">
    <citation type="journal article" date="2015" name="Fungal Genet. Biol.">
        <title>Evolution of novel wood decay mechanisms in Agaricales revealed by the genome sequences of Fistulina hepatica and Cylindrobasidium torrendii.</title>
        <authorList>
            <person name="Floudas D."/>
            <person name="Held B.W."/>
            <person name="Riley R."/>
            <person name="Nagy L.G."/>
            <person name="Koehler G."/>
            <person name="Ransdell A.S."/>
            <person name="Younus H."/>
            <person name="Chow J."/>
            <person name="Chiniquy J."/>
            <person name="Lipzen A."/>
            <person name="Tritt A."/>
            <person name="Sun H."/>
            <person name="Haridas S."/>
            <person name="LaButti K."/>
            <person name="Ohm R.A."/>
            <person name="Kues U."/>
            <person name="Blanchette R.A."/>
            <person name="Grigoriev I.V."/>
            <person name="Minto R.E."/>
            <person name="Hibbett D.S."/>
        </authorList>
    </citation>
    <scope>NUCLEOTIDE SEQUENCE [LARGE SCALE GENOMIC DNA]</scope>
    <source>
        <strain evidence="2 3">ATCC 64428</strain>
    </source>
</reference>